<dbReference type="Proteomes" id="UP000177693">
    <property type="component" value="Unassembled WGS sequence"/>
</dbReference>
<accession>A0A1F6Y5M8</accession>
<keyword evidence="1" id="KW-0812">Transmembrane</keyword>
<reference evidence="2 3" key="1">
    <citation type="journal article" date="2016" name="Nat. Commun.">
        <title>Thousands of microbial genomes shed light on interconnected biogeochemical processes in an aquifer system.</title>
        <authorList>
            <person name="Anantharaman K."/>
            <person name="Brown C.T."/>
            <person name="Hug L.A."/>
            <person name="Sharon I."/>
            <person name="Castelle C.J."/>
            <person name="Probst A.J."/>
            <person name="Thomas B.C."/>
            <person name="Singh A."/>
            <person name="Wilkins M.J."/>
            <person name="Karaoz U."/>
            <person name="Brodie E.L."/>
            <person name="Williams K.H."/>
            <person name="Hubbard S.S."/>
            <person name="Banfield J.F."/>
        </authorList>
    </citation>
    <scope>NUCLEOTIDE SEQUENCE [LARGE SCALE GENOMIC DNA]</scope>
</reference>
<proteinExistence type="predicted"/>
<feature type="transmembrane region" description="Helical" evidence="1">
    <location>
        <begin position="6"/>
        <end position="25"/>
    </location>
</feature>
<keyword evidence="1" id="KW-0472">Membrane</keyword>
<evidence type="ECO:0000313" key="2">
    <source>
        <dbReference type="EMBL" id="OGJ01664.1"/>
    </source>
</evidence>
<organism evidence="2 3">
    <name type="scientific">Candidatus Nomurabacteria bacterium RIFCSPLOWO2_02_FULL_40_67</name>
    <dbReference type="NCBI Taxonomy" id="1801787"/>
    <lineage>
        <taxon>Bacteria</taxon>
        <taxon>Candidatus Nomuraibacteriota</taxon>
    </lineage>
</organism>
<sequence>MDFLNTFLIGTIVGLLLNLFLSRFFEKRGKTTWATKEDVSKITEEIKKIKYAPEVIPVENDYNLEEAEQEFYNSIADTEKTSTPKNVAMHS</sequence>
<protein>
    <submittedName>
        <fullName evidence="2">Uncharacterized protein</fullName>
    </submittedName>
</protein>
<comment type="caution">
    <text evidence="2">The sequence shown here is derived from an EMBL/GenBank/DDBJ whole genome shotgun (WGS) entry which is preliminary data.</text>
</comment>
<dbReference type="EMBL" id="MFVL01000013">
    <property type="protein sequence ID" value="OGJ01664.1"/>
    <property type="molecule type" value="Genomic_DNA"/>
</dbReference>
<keyword evidence="1" id="KW-1133">Transmembrane helix</keyword>
<evidence type="ECO:0000313" key="3">
    <source>
        <dbReference type="Proteomes" id="UP000177693"/>
    </source>
</evidence>
<name>A0A1F6Y5M8_9BACT</name>
<gene>
    <name evidence="2" type="ORF">A3I23_00110</name>
</gene>
<dbReference type="AlphaFoldDB" id="A0A1F6Y5M8"/>
<evidence type="ECO:0000256" key="1">
    <source>
        <dbReference type="SAM" id="Phobius"/>
    </source>
</evidence>